<dbReference type="OrthoDB" id="8193653at2759"/>
<dbReference type="AlphaFoldDB" id="A0A6L2Q7T8"/>
<comment type="caution">
    <text evidence="1">The sequence shown here is derived from an EMBL/GenBank/DDBJ whole genome shotgun (WGS) entry which is preliminary data.</text>
</comment>
<name>A0A6L2Q7T8_COPFO</name>
<dbReference type="EMBL" id="BLKM01002804">
    <property type="protein sequence ID" value="GFG40939.1"/>
    <property type="molecule type" value="Genomic_DNA"/>
</dbReference>
<dbReference type="Proteomes" id="UP000502823">
    <property type="component" value="Unassembled WGS sequence"/>
</dbReference>
<sequence length="388" mass="42889">MQATTYGPPKPVVLRPYLTTKHRGIFVLGPPHQHLTLTKAMSGHYHHLIPVSPKHTHAGHPPAVLIKSKPHPYPIVYTTHNPQPPKAPPPTIYGPPIRKPHSSPSNLFSHPDITKAIFHPQPQDSYAAAAALSSSQASAPYAKNPPATYNLGTASVLPQSYYIPLIPYASVFGPQQRSDVTEVLPSIENVAHEGIPQGVDADQEHNHEGELDEQASPVLMYKGVIPPVRLYQKLQSPVLSKALKQMEQQNEVTETGTKYVVCRLGIIWTEIELLPRARYYWKPSPCQILHVPVSWMPINAPEGAVPAQAYEIPAPDLSQANSHMEEASEEQSQLTDYFPDHRGRVSAVPASHGAWFSSCTDSDIHRRDLYEGNSEEVVSAVVLVKQKW</sequence>
<dbReference type="InParanoid" id="A0A6L2Q7T8"/>
<keyword evidence="2" id="KW-1185">Reference proteome</keyword>
<organism evidence="1 2">
    <name type="scientific">Coptotermes formosanus</name>
    <name type="common">Formosan subterranean termite</name>
    <dbReference type="NCBI Taxonomy" id="36987"/>
    <lineage>
        <taxon>Eukaryota</taxon>
        <taxon>Metazoa</taxon>
        <taxon>Ecdysozoa</taxon>
        <taxon>Arthropoda</taxon>
        <taxon>Hexapoda</taxon>
        <taxon>Insecta</taxon>
        <taxon>Pterygota</taxon>
        <taxon>Neoptera</taxon>
        <taxon>Polyneoptera</taxon>
        <taxon>Dictyoptera</taxon>
        <taxon>Blattodea</taxon>
        <taxon>Blattoidea</taxon>
        <taxon>Termitoidae</taxon>
        <taxon>Rhinotermitidae</taxon>
        <taxon>Coptotermes</taxon>
    </lineage>
</organism>
<evidence type="ECO:0000313" key="1">
    <source>
        <dbReference type="EMBL" id="GFG40939.1"/>
    </source>
</evidence>
<protein>
    <submittedName>
        <fullName evidence="1">Uncharacterized protein</fullName>
    </submittedName>
</protein>
<proteinExistence type="predicted"/>
<accession>A0A6L2Q7T8</accession>
<gene>
    <name evidence="1" type="ORF">Cfor_04034</name>
</gene>
<reference evidence="2" key="1">
    <citation type="submission" date="2020-01" db="EMBL/GenBank/DDBJ databases">
        <title>Draft genome sequence of the Termite Coptotermes fromosanus.</title>
        <authorList>
            <person name="Itakura S."/>
            <person name="Yosikawa Y."/>
            <person name="Umezawa K."/>
        </authorList>
    </citation>
    <scope>NUCLEOTIDE SEQUENCE [LARGE SCALE GENOMIC DNA]</scope>
</reference>
<evidence type="ECO:0000313" key="2">
    <source>
        <dbReference type="Proteomes" id="UP000502823"/>
    </source>
</evidence>